<comment type="caution">
    <text evidence="2">The sequence shown here is derived from an EMBL/GenBank/DDBJ whole genome shotgun (WGS) entry which is preliminary data.</text>
</comment>
<dbReference type="CDD" id="cd01038">
    <property type="entry name" value="Endonuclease_DUF559"/>
    <property type="match status" value="1"/>
</dbReference>
<dbReference type="InterPro" id="IPR047216">
    <property type="entry name" value="Endonuclease_DUF559_bact"/>
</dbReference>
<proteinExistence type="predicted"/>
<organism evidence="2 3">
    <name type="scientific">Candidatus Magasanikbacteria bacterium RIFOXYB1_FULL_40_15</name>
    <dbReference type="NCBI Taxonomy" id="1798697"/>
    <lineage>
        <taxon>Bacteria</taxon>
        <taxon>Candidatus Magasanikiibacteriota</taxon>
    </lineage>
</organism>
<dbReference type="SUPFAM" id="SSF52980">
    <property type="entry name" value="Restriction endonuclease-like"/>
    <property type="match status" value="1"/>
</dbReference>
<dbReference type="PANTHER" id="PTHR38590:SF1">
    <property type="entry name" value="BLL0828 PROTEIN"/>
    <property type="match status" value="1"/>
</dbReference>
<dbReference type="Gene3D" id="3.40.960.10">
    <property type="entry name" value="VSR Endonuclease"/>
    <property type="match status" value="1"/>
</dbReference>
<dbReference type="InterPro" id="IPR007569">
    <property type="entry name" value="DUF559"/>
</dbReference>
<dbReference type="PANTHER" id="PTHR38590">
    <property type="entry name" value="BLL0828 PROTEIN"/>
    <property type="match status" value="1"/>
</dbReference>
<sequence length="124" mass="15038">MQTKIHNLKNNKKIRQKLRNTTTKSEKKLWSEIKQSRLGYKFRRQHGIANYIVDFYCPDLQVIIEIDGYIHAEDYQTEKDKKRQKFLENKGFNILRYRNEQVLYEIDSVLQDIKNKLDLIINHP</sequence>
<feature type="domain" description="DUF559" evidence="1">
    <location>
        <begin position="11"/>
        <end position="117"/>
    </location>
</feature>
<gene>
    <name evidence="2" type="ORF">A2373_02600</name>
</gene>
<name>A0A1F6NG31_9BACT</name>
<dbReference type="AlphaFoldDB" id="A0A1F6NG31"/>
<dbReference type="Proteomes" id="UP000176300">
    <property type="component" value="Unassembled WGS sequence"/>
</dbReference>
<dbReference type="EMBL" id="MFQS01000027">
    <property type="protein sequence ID" value="OGH82877.1"/>
    <property type="molecule type" value="Genomic_DNA"/>
</dbReference>
<dbReference type="STRING" id="1798697.A2373_02600"/>
<dbReference type="InterPro" id="IPR011335">
    <property type="entry name" value="Restrct_endonuc-II-like"/>
</dbReference>
<evidence type="ECO:0000259" key="1">
    <source>
        <dbReference type="Pfam" id="PF04480"/>
    </source>
</evidence>
<evidence type="ECO:0000313" key="2">
    <source>
        <dbReference type="EMBL" id="OGH82877.1"/>
    </source>
</evidence>
<dbReference type="Pfam" id="PF04480">
    <property type="entry name" value="DUF559"/>
    <property type="match status" value="1"/>
</dbReference>
<evidence type="ECO:0000313" key="3">
    <source>
        <dbReference type="Proteomes" id="UP000176300"/>
    </source>
</evidence>
<reference evidence="2 3" key="1">
    <citation type="journal article" date="2016" name="Nat. Commun.">
        <title>Thousands of microbial genomes shed light on interconnected biogeochemical processes in an aquifer system.</title>
        <authorList>
            <person name="Anantharaman K."/>
            <person name="Brown C.T."/>
            <person name="Hug L.A."/>
            <person name="Sharon I."/>
            <person name="Castelle C.J."/>
            <person name="Probst A.J."/>
            <person name="Thomas B.C."/>
            <person name="Singh A."/>
            <person name="Wilkins M.J."/>
            <person name="Karaoz U."/>
            <person name="Brodie E.L."/>
            <person name="Williams K.H."/>
            <person name="Hubbard S.S."/>
            <person name="Banfield J.F."/>
        </authorList>
    </citation>
    <scope>NUCLEOTIDE SEQUENCE [LARGE SCALE GENOMIC DNA]</scope>
</reference>
<protein>
    <recommendedName>
        <fullName evidence="1">DUF559 domain-containing protein</fullName>
    </recommendedName>
</protein>
<accession>A0A1F6NG31</accession>